<dbReference type="GO" id="GO:0003677">
    <property type="term" value="F:DNA binding"/>
    <property type="evidence" value="ECO:0007669"/>
    <property type="project" value="UniProtKB-KW"/>
</dbReference>
<dbReference type="InterPro" id="IPR050176">
    <property type="entry name" value="LTTR"/>
</dbReference>
<evidence type="ECO:0000256" key="4">
    <source>
        <dbReference type="ARBA" id="ARBA00023163"/>
    </source>
</evidence>
<reference evidence="6" key="1">
    <citation type="journal article" date="2018" name="Nat. Biotechnol.">
        <title>A standardized bacterial taxonomy based on genome phylogeny substantially revises the tree of life.</title>
        <authorList>
            <person name="Parks D.H."/>
            <person name="Chuvochina M."/>
            <person name="Waite D.W."/>
            <person name="Rinke C."/>
            <person name="Skarshewski A."/>
            <person name="Chaumeil P.A."/>
            <person name="Hugenholtz P."/>
        </authorList>
    </citation>
    <scope>NUCLEOTIDE SEQUENCE [LARGE SCALE GENOMIC DNA]</scope>
    <source>
        <strain evidence="6">UBA11284</strain>
    </source>
</reference>
<name>A0A3D0KF20_9GAMM</name>
<proteinExistence type="inferred from homology"/>
<organism evidence="6">
    <name type="scientific">Halomonas campaniensis</name>
    <dbReference type="NCBI Taxonomy" id="213554"/>
    <lineage>
        <taxon>Bacteria</taxon>
        <taxon>Pseudomonadati</taxon>
        <taxon>Pseudomonadota</taxon>
        <taxon>Gammaproteobacteria</taxon>
        <taxon>Oceanospirillales</taxon>
        <taxon>Halomonadaceae</taxon>
        <taxon>Halomonas</taxon>
    </lineage>
</organism>
<protein>
    <submittedName>
        <fullName evidence="6">LysR family transcriptional regulator</fullName>
    </submittedName>
</protein>
<dbReference type="Pfam" id="PF00126">
    <property type="entry name" value="HTH_1"/>
    <property type="match status" value="1"/>
</dbReference>
<evidence type="ECO:0000256" key="2">
    <source>
        <dbReference type="ARBA" id="ARBA00023015"/>
    </source>
</evidence>
<evidence type="ECO:0000256" key="1">
    <source>
        <dbReference type="ARBA" id="ARBA00009437"/>
    </source>
</evidence>
<dbReference type="AlphaFoldDB" id="A0A3D0KF20"/>
<dbReference type="InterPro" id="IPR000847">
    <property type="entry name" value="LysR_HTH_N"/>
</dbReference>
<comment type="similarity">
    <text evidence="1">Belongs to the LysR transcriptional regulatory family.</text>
</comment>
<dbReference type="Pfam" id="PF03466">
    <property type="entry name" value="LysR_substrate"/>
    <property type="match status" value="1"/>
</dbReference>
<comment type="caution">
    <text evidence="6">The sequence shown here is derived from an EMBL/GenBank/DDBJ whole genome shotgun (WGS) entry which is preliminary data.</text>
</comment>
<gene>
    <name evidence="6" type="ORF">DEO68_08190</name>
</gene>
<sequence>MKKMNEFDKPFSGFEKQMPRGWVWDDTRAFLAVARHGTLSGAAAELHLGIATLSRRIERLEKALKLPLFVRQQSGYQLTEEGAGLVEKAEALEAAAVAFTIDVSRHSQLSGRVRLATAENLATALILPALAQFRRQYPGITLELVTDISTVNLHRRDADLALRMVKPERGNVTLRRLGSLGYGLYASSAYAAQRKTALDTGDYDMDAFITWGEAQAHLPAAQWVERVLHGREPALTTTSVATQIAAAKAGLGIAVLPHFLAQEAGLVCIASDIGVDQPIYLVIQTDLTQSRRTRAVADFLIELVASNHARLAWAEKRGG</sequence>
<evidence type="ECO:0000259" key="5">
    <source>
        <dbReference type="PROSITE" id="PS50931"/>
    </source>
</evidence>
<dbReference type="InterPro" id="IPR036390">
    <property type="entry name" value="WH_DNA-bd_sf"/>
</dbReference>
<keyword evidence="2" id="KW-0805">Transcription regulation</keyword>
<dbReference type="SUPFAM" id="SSF46785">
    <property type="entry name" value="Winged helix' DNA-binding domain"/>
    <property type="match status" value="1"/>
</dbReference>
<dbReference type="Gene3D" id="3.40.190.290">
    <property type="match status" value="1"/>
</dbReference>
<dbReference type="EMBL" id="DOTR01000041">
    <property type="protein sequence ID" value="HCA02147.1"/>
    <property type="molecule type" value="Genomic_DNA"/>
</dbReference>
<evidence type="ECO:0000313" key="6">
    <source>
        <dbReference type="EMBL" id="HCA02147.1"/>
    </source>
</evidence>
<evidence type="ECO:0000256" key="3">
    <source>
        <dbReference type="ARBA" id="ARBA00023125"/>
    </source>
</evidence>
<feature type="domain" description="HTH lysR-type" evidence="5">
    <location>
        <begin position="28"/>
        <end position="79"/>
    </location>
</feature>
<keyword evidence="3" id="KW-0238">DNA-binding</keyword>
<dbReference type="PROSITE" id="PS50931">
    <property type="entry name" value="HTH_LYSR"/>
    <property type="match status" value="1"/>
</dbReference>
<accession>A0A3D0KF20</accession>
<dbReference type="PANTHER" id="PTHR30579:SF3">
    <property type="entry name" value="TRANSCRIPTIONAL REGULATORY PROTEIN"/>
    <property type="match status" value="1"/>
</dbReference>
<dbReference type="PANTHER" id="PTHR30579">
    <property type="entry name" value="TRANSCRIPTIONAL REGULATOR"/>
    <property type="match status" value="1"/>
</dbReference>
<dbReference type="InterPro" id="IPR005119">
    <property type="entry name" value="LysR_subst-bd"/>
</dbReference>
<keyword evidence="4" id="KW-0804">Transcription</keyword>
<dbReference type="InterPro" id="IPR036388">
    <property type="entry name" value="WH-like_DNA-bd_sf"/>
</dbReference>
<dbReference type="Gene3D" id="1.10.10.10">
    <property type="entry name" value="Winged helix-like DNA-binding domain superfamily/Winged helix DNA-binding domain"/>
    <property type="match status" value="1"/>
</dbReference>
<dbReference type="SUPFAM" id="SSF53850">
    <property type="entry name" value="Periplasmic binding protein-like II"/>
    <property type="match status" value="1"/>
</dbReference>
<dbReference type="GO" id="GO:0003700">
    <property type="term" value="F:DNA-binding transcription factor activity"/>
    <property type="evidence" value="ECO:0007669"/>
    <property type="project" value="InterPro"/>
</dbReference>